<dbReference type="AlphaFoldDB" id="A0AAV1JUH9"/>
<dbReference type="Gene3D" id="1.10.2080.10">
    <property type="entry name" value="Insect odorant-binding protein A10/Ejaculatory bulb-specific protein 3"/>
    <property type="match status" value="1"/>
</dbReference>
<dbReference type="InterPro" id="IPR005055">
    <property type="entry name" value="A10/PebIII"/>
</dbReference>
<feature type="chain" id="PRO_5043651248" evidence="1">
    <location>
        <begin position="17"/>
        <end position="123"/>
    </location>
</feature>
<dbReference type="Pfam" id="PF03392">
    <property type="entry name" value="OS-D"/>
    <property type="match status" value="1"/>
</dbReference>
<dbReference type="PANTHER" id="PTHR11257:SF13">
    <property type="entry name" value="GEO07322P1"/>
    <property type="match status" value="1"/>
</dbReference>
<feature type="signal peptide" evidence="1">
    <location>
        <begin position="1"/>
        <end position="16"/>
    </location>
</feature>
<gene>
    <name evidence="2" type="ORF">LNINA_LOCUS11572</name>
</gene>
<name>A0AAV1JUH9_9NEOP</name>
<proteinExistence type="predicted"/>
<keyword evidence="1" id="KW-0732">Signal</keyword>
<dbReference type="PANTHER" id="PTHR11257">
    <property type="entry name" value="CHEMOSENSORY PROTEIN-RELATED"/>
    <property type="match status" value="1"/>
</dbReference>
<protein>
    <submittedName>
        <fullName evidence="2">Uncharacterized protein</fullName>
    </submittedName>
</protein>
<evidence type="ECO:0000256" key="1">
    <source>
        <dbReference type="SAM" id="SignalP"/>
    </source>
</evidence>
<dbReference type="EMBL" id="CAVLEF010000146">
    <property type="protein sequence ID" value="CAK1552532.1"/>
    <property type="molecule type" value="Genomic_DNA"/>
</dbReference>
<comment type="caution">
    <text evidence="2">The sequence shown here is derived from an EMBL/GenBank/DDBJ whole genome shotgun (WGS) entry which is preliminary data.</text>
</comment>
<reference evidence="2 3" key="1">
    <citation type="submission" date="2023-11" db="EMBL/GenBank/DDBJ databases">
        <authorList>
            <person name="Okamura Y."/>
        </authorList>
    </citation>
    <scope>NUCLEOTIDE SEQUENCE [LARGE SCALE GENOMIC DNA]</scope>
</reference>
<evidence type="ECO:0000313" key="2">
    <source>
        <dbReference type="EMBL" id="CAK1552532.1"/>
    </source>
</evidence>
<keyword evidence="3" id="KW-1185">Reference proteome</keyword>
<accession>A0AAV1JUH9</accession>
<organism evidence="2 3">
    <name type="scientific">Leptosia nina</name>
    <dbReference type="NCBI Taxonomy" id="320188"/>
    <lineage>
        <taxon>Eukaryota</taxon>
        <taxon>Metazoa</taxon>
        <taxon>Ecdysozoa</taxon>
        <taxon>Arthropoda</taxon>
        <taxon>Hexapoda</taxon>
        <taxon>Insecta</taxon>
        <taxon>Pterygota</taxon>
        <taxon>Neoptera</taxon>
        <taxon>Endopterygota</taxon>
        <taxon>Lepidoptera</taxon>
        <taxon>Glossata</taxon>
        <taxon>Ditrysia</taxon>
        <taxon>Papilionoidea</taxon>
        <taxon>Pieridae</taxon>
        <taxon>Pierinae</taxon>
        <taxon>Leptosia</taxon>
    </lineage>
</organism>
<dbReference type="InterPro" id="IPR036682">
    <property type="entry name" value="OS_D_A10/PebIII_sf"/>
</dbReference>
<evidence type="ECO:0000313" key="3">
    <source>
        <dbReference type="Proteomes" id="UP001497472"/>
    </source>
</evidence>
<sequence>MKAFILVAVFLGAVTADVIFYTTADDNLNMQAVVDDPVKLQSYVDCFLDRKPCDPIPASYKEIIPDSIETGCKRCNPAQKRLANTFLIGLKKKLPKEYQRFLAKYDPTGKFIEKFLQRVEGHW</sequence>
<dbReference type="SUPFAM" id="SSF100910">
    <property type="entry name" value="Chemosensory protein Csp2"/>
    <property type="match status" value="1"/>
</dbReference>
<dbReference type="Proteomes" id="UP001497472">
    <property type="component" value="Unassembled WGS sequence"/>
</dbReference>